<protein>
    <recommendedName>
        <fullName evidence="17">Acyl-coenzyme A thioesterase THEM4</fullName>
        <ecNumber evidence="16">3.1.2.2</ecNumber>
    </recommendedName>
    <alternativeName>
        <fullName evidence="18">Thioesterase superfamily member 4</fullName>
    </alternativeName>
</protein>
<dbReference type="GO" id="GO:0005737">
    <property type="term" value="C:cytoplasm"/>
    <property type="evidence" value="ECO:0007669"/>
    <property type="project" value="UniProtKB-SubCell"/>
</dbReference>
<keyword evidence="12" id="KW-0966">Cell projection</keyword>
<dbReference type="InterPro" id="IPR006683">
    <property type="entry name" value="Thioestr_dom"/>
</dbReference>
<dbReference type="OrthoDB" id="9792301at2"/>
<dbReference type="Gene3D" id="3.10.129.10">
    <property type="entry name" value="Hotdog Thioesterase"/>
    <property type="match status" value="1"/>
</dbReference>
<dbReference type="Proteomes" id="UP000183995">
    <property type="component" value="Unassembled WGS sequence"/>
</dbReference>
<accession>A0A1M5YZ44</accession>
<evidence type="ECO:0000256" key="16">
    <source>
        <dbReference type="ARBA" id="ARBA00038848"/>
    </source>
</evidence>
<organism evidence="25 26">
    <name type="scientific">Sporobacter termitidis DSM 10068</name>
    <dbReference type="NCBI Taxonomy" id="1123282"/>
    <lineage>
        <taxon>Bacteria</taxon>
        <taxon>Bacillati</taxon>
        <taxon>Bacillota</taxon>
        <taxon>Clostridia</taxon>
        <taxon>Eubacteriales</taxon>
        <taxon>Oscillospiraceae</taxon>
        <taxon>Sporobacter</taxon>
    </lineage>
</organism>
<evidence type="ECO:0000256" key="9">
    <source>
        <dbReference type="ARBA" id="ARBA00022946"/>
    </source>
</evidence>
<name>A0A1M5YZ44_9FIRM</name>
<evidence type="ECO:0000256" key="14">
    <source>
        <dbReference type="ARBA" id="ARBA00037002"/>
    </source>
</evidence>
<dbReference type="CDD" id="cd03443">
    <property type="entry name" value="PaaI_thioesterase"/>
    <property type="match status" value="1"/>
</dbReference>
<evidence type="ECO:0000256" key="10">
    <source>
        <dbReference type="ARBA" id="ARBA00023098"/>
    </source>
</evidence>
<dbReference type="InterPro" id="IPR029069">
    <property type="entry name" value="HotDog_dom_sf"/>
</dbReference>
<dbReference type="Pfam" id="PF03061">
    <property type="entry name" value="4HBT"/>
    <property type="match status" value="1"/>
</dbReference>
<evidence type="ECO:0000256" key="18">
    <source>
        <dbReference type="ARBA" id="ARBA00043210"/>
    </source>
</evidence>
<evidence type="ECO:0000256" key="22">
    <source>
        <dbReference type="ARBA" id="ARBA00048074"/>
    </source>
</evidence>
<reference evidence="25 26" key="1">
    <citation type="submission" date="2016-11" db="EMBL/GenBank/DDBJ databases">
        <authorList>
            <person name="Jaros S."/>
            <person name="Januszkiewicz K."/>
            <person name="Wedrychowicz H."/>
        </authorList>
    </citation>
    <scope>NUCLEOTIDE SEQUENCE [LARGE SCALE GENOMIC DNA]</scope>
    <source>
        <strain evidence="25 26">DSM 10068</strain>
    </source>
</reference>
<evidence type="ECO:0000259" key="24">
    <source>
        <dbReference type="Pfam" id="PF03061"/>
    </source>
</evidence>
<dbReference type="RefSeq" id="WP_073080585.1">
    <property type="nucleotide sequence ID" value="NZ_FQXV01000011.1"/>
</dbReference>
<evidence type="ECO:0000313" key="25">
    <source>
        <dbReference type="EMBL" id="SHI16843.1"/>
    </source>
</evidence>
<dbReference type="GO" id="GO:0016787">
    <property type="term" value="F:hydrolase activity"/>
    <property type="evidence" value="ECO:0007669"/>
    <property type="project" value="UniProtKB-KW"/>
</dbReference>
<dbReference type="AlphaFoldDB" id="A0A1M5YZ44"/>
<dbReference type="SUPFAM" id="SSF54637">
    <property type="entry name" value="Thioesterase/thiol ester dehydrase-isomerase"/>
    <property type="match status" value="1"/>
</dbReference>
<dbReference type="GO" id="GO:0016020">
    <property type="term" value="C:membrane"/>
    <property type="evidence" value="ECO:0007669"/>
    <property type="project" value="UniProtKB-SubCell"/>
</dbReference>
<evidence type="ECO:0000256" key="2">
    <source>
        <dbReference type="ARBA" id="ARBA00004496"/>
    </source>
</evidence>
<proteinExistence type="inferred from homology"/>
<comment type="catalytic activity">
    <reaction evidence="19">
        <text>octanoyl-CoA + H2O = octanoate + CoA + H(+)</text>
        <dbReference type="Rhea" id="RHEA:30143"/>
        <dbReference type="ChEBI" id="CHEBI:15377"/>
        <dbReference type="ChEBI" id="CHEBI:15378"/>
        <dbReference type="ChEBI" id="CHEBI:25646"/>
        <dbReference type="ChEBI" id="CHEBI:57287"/>
        <dbReference type="ChEBI" id="CHEBI:57386"/>
    </reaction>
    <physiologicalReaction direction="left-to-right" evidence="19">
        <dbReference type="Rhea" id="RHEA:30144"/>
    </physiologicalReaction>
</comment>
<evidence type="ECO:0000256" key="6">
    <source>
        <dbReference type="ARBA" id="ARBA00022703"/>
    </source>
</evidence>
<sequence length="171" mass="18948">MKLKILKKQNNARRCFVCGVDNNEGLKTEFYELEDGTLAATAVAHPFHQSYPGRVHGGVSTALLDETIGRAINITEPETWGVTVEITTRFKKPVPYDVPLLVIGRITENRSRLFSGEGRLILPDGTTAVTASARYMKLKLTDIAEFDGTVDTWELFPREGDPAALDLPDEK</sequence>
<evidence type="ECO:0000256" key="21">
    <source>
        <dbReference type="ARBA" id="ARBA00047969"/>
    </source>
</evidence>
<evidence type="ECO:0000256" key="8">
    <source>
        <dbReference type="ARBA" id="ARBA00022832"/>
    </source>
</evidence>
<keyword evidence="5" id="KW-0963">Cytoplasm</keyword>
<keyword evidence="11" id="KW-0472">Membrane</keyword>
<evidence type="ECO:0000256" key="12">
    <source>
        <dbReference type="ARBA" id="ARBA00023273"/>
    </source>
</evidence>
<evidence type="ECO:0000256" key="1">
    <source>
        <dbReference type="ARBA" id="ARBA00004170"/>
    </source>
</evidence>
<comment type="catalytic activity">
    <reaction evidence="20">
        <text>hexadecanoyl-CoA + H2O = hexadecanoate + CoA + H(+)</text>
        <dbReference type="Rhea" id="RHEA:16645"/>
        <dbReference type="ChEBI" id="CHEBI:7896"/>
        <dbReference type="ChEBI" id="CHEBI:15377"/>
        <dbReference type="ChEBI" id="CHEBI:15378"/>
        <dbReference type="ChEBI" id="CHEBI:57287"/>
        <dbReference type="ChEBI" id="CHEBI:57379"/>
        <dbReference type="EC" id="3.1.2.2"/>
    </reaction>
    <physiologicalReaction direction="left-to-right" evidence="20">
        <dbReference type="Rhea" id="RHEA:16646"/>
    </physiologicalReaction>
</comment>
<evidence type="ECO:0000256" key="4">
    <source>
        <dbReference type="ARBA" id="ARBA00022475"/>
    </source>
</evidence>
<keyword evidence="9" id="KW-0809">Transit peptide</keyword>
<keyword evidence="6" id="KW-0053">Apoptosis</keyword>
<evidence type="ECO:0000256" key="7">
    <source>
        <dbReference type="ARBA" id="ARBA00022801"/>
    </source>
</evidence>
<evidence type="ECO:0000256" key="20">
    <source>
        <dbReference type="ARBA" id="ARBA00047734"/>
    </source>
</evidence>
<keyword evidence="4" id="KW-1003">Cell membrane</keyword>
<comment type="catalytic activity">
    <reaction evidence="23">
        <text>tetradecanoyl-CoA + H2O = tetradecanoate + CoA + H(+)</text>
        <dbReference type="Rhea" id="RHEA:40119"/>
        <dbReference type="ChEBI" id="CHEBI:15377"/>
        <dbReference type="ChEBI" id="CHEBI:15378"/>
        <dbReference type="ChEBI" id="CHEBI:30807"/>
        <dbReference type="ChEBI" id="CHEBI:57287"/>
        <dbReference type="ChEBI" id="CHEBI:57385"/>
    </reaction>
    <physiologicalReaction direction="left-to-right" evidence="23">
        <dbReference type="Rhea" id="RHEA:40120"/>
    </physiologicalReaction>
</comment>
<dbReference type="EMBL" id="FQXV01000011">
    <property type="protein sequence ID" value="SHI16843.1"/>
    <property type="molecule type" value="Genomic_DNA"/>
</dbReference>
<keyword evidence="8" id="KW-0276">Fatty acid metabolism</keyword>
<comment type="catalytic activity">
    <reaction evidence="21">
        <text>decanoyl-CoA + H2O = decanoate + CoA + H(+)</text>
        <dbReference type="Rhea" id="RHEA:40059"/>
        <dbReference type="ChEBI" id="CHEBI:15377"/>
        <dbReference type="ChEBI" id="CHEBI:15378"/>
        <dbReference type="ChEBI" id="CHEBI:27689"/>
        <dbReference type="ChEBI" id="CHEBI:57287"/>
        <dbReference type="ChEBI" id="CHEBI:61430"/>
    </reaction>
    <physiologicalReaction direction="left-to-right" evidence="21">
        <dbReference type="Rhea" id="RHEA:40060"/>
    </physiologicalReaction>
</comment>
<dbReference type="PANTHER" id="PTHR12418:SF19">
    <property type="entry name" value="ACYL-COENZYME A THIOESTERASE THEM4"/>
    <property type="match status" value="1"/>
</dbReference>
<comment type="catalytic activity">
    <reaction evidence="22">
        <text>dodecanoyl-CoA + H2O = dodecanoate + CoA + H(+)</text>
        <dbReference type="Rhea" id="RHEA:30135"/>
        <dbReference type="ChEBI" id="CHEBI:15377"/>
        <dbReference type="ChEBI" id="CHEBI:15378"/>
        <dbReference type="ChEBI" id="CHEBI:18262"/>
        <dbReference type="ChEBI" id="CHEBI:57287"/>
        <dbReference type="ChEBI" id="CHEBI:57375"/>
    </reaction>
    <physiologicalReaction direction="left-to-right" evidence="22">
        <dbReference type="Rhea" id="RHEA:30136"/>
    </physiologicalReaction>
</comment>
<dbReference type="PANTHER" id="PTHR12418">
    <property type="entry name" value="ACYL-COENZYME A THIOESTERASE THEM4"/>
    <property type="match status" value="1"/>
</dbReference>
<keyword evidence="7" id="KW-0378">Hydrolase</keyword>
<comment type="subcellular location">
    <subcellularLocation>
        <location evidence="3">Cell projection</location>
        <location evidence="3">Ruffle membrane</location>
    </subcellularLocation>
    <subcellularLocation>
        <location evidence="2">Cytoplasm</location>
    </subcellularLocation>
    <subcellularLocation>
        <location evidence="1">Membrane</location>
        <topology evidence="1">Peripheral membrane protein</topology>
    </subcellularLocation>
</comment>
<keyword evidence="10" id="KW-0443">Lipid metabolism</keyword>
<evidence type="ECO:0000256" key="13">
    <source>
        <dbReference type="ARBA" id="ARBA00035852"/>
    </source>
</evidence>
<evidence type="ECO:0000256" key="23">
    <source>
        <dbReference type="ARBA" id="ARBA00048180"/>
    </source>
</evidence>
<dbReference type="STRING" id="1123282.SAMN02745823_02979"/>
<evidence type="ECO:0000313" key="26">
    <source>
        <dbReference type="Proteomes" id="UP000183995"/>
    </source>
</evidence>
<evidence type="ECO:0000256" key="19">
    <source>
        <dbReference type="ARBA" id="ARBA00047588"/>
    </source>
</evidence>
<gene>
    <name evidence="25" type="ORF">SAMN02745823_02979</name>
</gene>
<dbReference type="GO" id="GO:0006631">
    <property type="term" value="P:fatty acid metabolic process"/>
    <property type="evidence" value="ECO:0007669"/>
    <property type="project" value="UniProtKB-KW"/>
</dbReference>
<evidence type="ECO:0000256" key="11">
    <source>
        <dbReference type="ARBA" id="ARBA00023136"/>
    </source>
</evidence>
<comment type="catalytic activity">
    <reaction evidence="14">
        <text>(9Z)-octadecenoyl-CoA + H2O = (9Z)-octadecenoate + CoA + H(+)</text>
        <dbReference type="Rhea" id="RHEA:40139"/>
        <dbReference type="ChEBI" id="CHEBI:15377"/>
        <dbReference type="ChEBI" id="CHEBI:15378"/>
        <dbReference type="ChEBI" id="CHEBI:30823"/>
        <dbReference type="ChEBI" id="CHEBI:57287"/>
        <dbReference type="ChEBI" id="CHEBI:57387"/>
    </reaction>
    <physiologicalReaction direction="left-to-right" evidence="14">
        <dbReference type="Rhea" id="RHEA:40140"/>
    </physiologicalReaction>
</comment>
<dbReference type="InterPro" id="IPR052365">
    <property type="entry name" value="THEM4/THEM5_acyl-CoA_thioest"/>
</dbReference>
<evidence type="ECO:0000256" key="5">
    <source>
        <dbReference type="ARBA" id="ARBA00022490"/>
    </source>
</evidence>
<comment type="similarity">
    <text evidence="15">Belongs to the THEM4/THEM5 thioesterase family.</text>
</comment>
<dbReference type="EC" id="3.1.2.2" evidence="16"/>
<evidence type="ECO:0000256" key="3">
    <source>
        <dbReference type="ARBA" id="ARBA00004632"/>
    </source>
</evidence>
<feature type="domain" description="Thioesterase" evidence="24">
    <location>
        <begin position="53"/>
        <end position="127"/>
    </location>
</feature>
<comment type="catalytic activity">
    <reaction evidence="13">
        <text>(5Z,8Z,11Z,14Z)-eicosatetraenoyl-CoA + H2O = (5Z,8Z,11Z,14Z)-eicosatetraenoate + CoA + H(+)</text>
        <dbReference type="Rhea" id="RHEA:40151"/>
        <dbReference type="ChEBI" id="CHEBI:15377"/>
        <dbReference type="ChEBI" id="CHEBI:15378"/>
        <dbReference type="ChEBI" id="CHEBI:32395"/>
        <dbReference type="ChEBI" id="CHEBI:57287"/>
        <dbReference type="ChEBI" id="CHEBI:57368"/>
    </reaction>
    <physiologicalReaction direction="left-to-right" evidence="13">
        <dbReference type="Rhea" id="RHEA:40152"/>
    </physiologicalReaction>
</comment>
<evidence type="ECO:0000256" key="15">
    <source>
        <dbReference type="ARBA" id="ARBA00038456"/>
    </source>
</evidence>
<keyword evidence="26" id="KW-1185">Reference proteome</keyword>
<evidence type="ECO:0000256" key="17">
    <source>
        <dbReference type="ARBA" id="ARBA00040123"/>
    </source>
</evidence>